<dbReference type="OrthoDB" id="347435at2759"/>
<dbReference type="SUPFAM" id="SSF52540">
    <property type="entry name" value="P-loop containing nucleoside triphosphate hydrolases"/>
    <property type="match status" value="1"/>
</dbReference>
<name>A0A0F7TIT4_PENBI</name>
<evidence type="ECO:0000256" key="9">
    <source>
        <dbReference type="ARBA" id="ARBA00061312"/>
    </source>
</evidence>
<dbReference type="Gene3D" id="3.40.50.300">
    <property type="entry name" value="P-loop containing nucleotide triphosphate hydrolases"/>
    <property type="match status" value="1"/>
</dbReference>
<dbReference type="PANTHER" id="PTHR10285">
    <property type="entry name" value="URIDINE KINASE"/>
    <property type="match status" value="1"/>
</dbReference>
<keyword evidence="7" id="KW-0067">ATP-binding</keyword>
<reference evidence="11" key="1">
    <citation type="journal article" date="2015" name="Genome Announc.">
        <title>Draft genome sequence of the fungus Penicillium brasilianum MG11.</title>
        <authorList>
            <person name="Horn F."/>
            <person name="Linde J."/>
            <person name="Mattern D.J."/>
            <person name="Walther G."/>
            <person name="Guthke R."/>
            <person name="Brakhage A.A."/>
            <person name="Valiante V."/>
        </authorList>
    </citation>
    <scope>NUCLEOTIDE SEQUENCE [LARGE SCALE GENOMIC DNA]</scope>
    <source>
        <strain evidence="11">MG11</strain>
    </source>
</reference>
<dbReference type="FunFam" id="3.40.50.300:FF:001691">
    <property type="entry name" value="Probable ATP-dependent kinase TDA10"/>
    <property type="match status" value="1"/>
</dbReference>
<proteinExistence type="inferred from homology"/>
<keyword evidence="3" id="KW-0963">Cytoplasm</keyword>
<evidence type="ECO:0000256" key="7">
    <source>
        <dbReference type="ARBA" id="ARBA00022840"/>
    </source>
</evidence>
<evidence type="ECO:0000256" key="6">
    <source>
        <dbReference type="ARBA" id="ARBA00022777"/>
    </source>
</evidence>
<dbReference type="GO" id="GO:0005737">
    <property type="term" value="C:cytoplasm"/>
    <property type="evidence" value="ECO:0007669"/>
    <property type="project" value="UniProtKB-SubCell"/>
</dbReference>
<keyword evidence="11" id="KW-1185">Reference proteome</keyword>
<evidence type="ECO:0000256" key="3">
    <source>
        <dbReference type="ARBA" id="ARBA00022490"/>
    </source>
</evidence>
<evidence type="ECO:0000313" key="11">
    <source>
        <dbReference type="Proteomes" id="UP000042958"/>
    </source>
</evidence>
<comment type="subcellular location">
    <subcellularLocation>
        <location evidence="2">Cytoplasm</location>
    </subcellularLocation>
    <subcellularLocation>
        <location evidence="1">Nucleus</location>
    </subcellularLocation>
</comment>
<dbReference type="GO" id="GO:0005524">
    <property type="term" value="F:ATP binding"/>
    <property type="evidence" value="ECO:0007669"/>
    <property type="project" value="UniProtKB-KW"/>
</dbReference>
<organism evidence="10 11">
    <name type="scientific">Penicillium brasilianum</name>
    <dbReference type="NCBI Taxonomy" id="104259"/>
    <lineage>
        <taxon>Eukaryota</taxon>
        <taxon>Fungi</taxon>
        <taxon>Dikarya</taxon>
        <taxon>Ascomycota</taxon>
        <taxon>Pezizomycotina</taxon>
        <taxon>Eurotiomycetes</taxon>
        <taxon>Eurotiomycetidae</taxon>
        <taxon>Eurotiales</taxon>
        <taxon>Aspergillaceae</taxon>
        <taxon>Penicillium</taxon>
    </lineage>
</organism>
<dbReference type="GO" id="GO:0005634">
    <property type="term" value="C:nucleus"/>
    <property type="evidence" value="ECO:0007669"/>
    <property type="project" value="UniProtKB-SubCell"/>
</dbReference>
<evidence type="ECO:0000256" key="8">
    <source>
        <dbReference type="ARBA" id="ARBA00023242"/>
    </source>
</evidence>
<protein>
    <recommendedName>
        <fullName evidence="12">D-glycerate 3-kinase</fullName>
    </recommendedName>
</protein>
<keyword evidence="4" id="KW-0808">Transferase</keyword>
<evidence type="ECO:0000256" key="5">
    <source>
        <dbReference type="ARBA" id="ARBA00022741"/>
    </source>
</evidence>
<comment type="similarity">
    <text evidence="9">Belongs to the GLYK kinase family.</text>
</comment>
<evidence type="ECO:0000256" key="2">
    <source>
        <dbReference type="ARBA" id="ARBA00004496"/>
    </source>
</evidence>
<keyword evidence="6" id="KW-0418">Kinase</keyword>
<sequence>MTPSKIHERDIERVLSYVHPFISQHFDAQSSISTRRPFVLGLTGLQGSGKSTWTEALVTTLQRIFNYNTISLSLDDLYLDHDELVKLRTNNPFNQLLQARGQPGTHDIALSLGFFESLKISTGDILIPSFDKSMFNGEGGRAPQESWRRVPAGTRVDVVIFEGWCIGFQPLTDDFVQERWDKELETRTRTKYPTRTLKDHAIDHLLNVNNSLRRYCELFMGPQHLDYLIHLDTDDLVNVYEWRIQQERALWQAKNQGMTDDEVVTFVKGYMPAYELYLGQLRSGFFRPHESCKGKGQLSVILDKERMIVKMAEVP</sequence>
<dbReference type="EMBL" id="CDHK01000002">
    <property type="protein sequence ID" value="CEJ56633.1"/>
    <property type="molecule type" value="Genomic_DNA"/>
</dbReference>
<accession>A0A0F7TIT4</accession>
<dbReference type="STRING" id="104259.A0A0F7TIT4"/>
<dbReference type="GO" id="GO:0016301">
    <property type="term" value="F:kinase activity"/>
    <property type="evidence" value="ECO:0007669"/>
    <property type="project" value="UniProtKB-KW"/>
</dbReference>
<gene>
    <name evidence="10" type="ORF">PMG11_02834</name>
</gene>
<evidence type="ECO:0000313" key="10">
    <source>
        <dbReference type="EMBL" id="CEJ56633.1"/>
    </source>
</evidence>
<keyword evidence="5" id="KW-0547">Nucleotide-binding</keyword>
<evidence type="ECO:0008006" key="12">
    <source>
        <dbReference type="Google" id="ProtNLM"/>
    </source>
</evidence>
<evidence type="ECO:0000256" key="1">
    <source>
        <dbReference type="ARBA" id="ARBA00004123"/>
    </source>
</evidence>
<dbReference type="AlphaFoldDB" id="A0A0F7TIT4"/>
<evidence type="ECO:0000256" key="4">
    <source>
        <dbReference type="ARBA" id="ARBA00022679"/>
    </source>
</evidence>
<keyword evidence="8" id="KW-0539">Nucleus</keyword>
<dbReference type="Proteomes" id="UP000042958">
    <property type="component" value="Unassembled WGS sequence"/>
</dbReference>
<dbReference type="InterPro" id="IPR027417">
    <property type="entry name" value="P-loop_NTPase"/>
</dbReference>